<dbReference type="RefSeq" id="WP_074786769.1">
    <property type="nucleotide sequence ID" value="NZ_FOBO01000011.1"/>
</dbReference>
<proteinExistence type="predicted"/>
<organism evidence="1 2">
    <name type="scientific">Roseovarius tolerans</name>
    <dbReference type="NCBI Taxonomy" id="74031"/>
    <lineage>
        <taxon>Bacteria</taxon>
        <taxon>Pseudomonadati</taxon>
        <taxon>Pseudomonadota</taxon>
        <taxon>Alphaproteobacteria</taxon>
        <taxon>Rhodobacterales</taxon>
        <taxon>Roseobacteraceae</taxon>
        <taxon>Roseovarius</taxon>
    </lineage>
</organism>
<reference evidence="1 2" key="1">
    <citation type="submission" date="2016-10" db="EMBL/GenBank/DDBJ databases">
        <authorList>
            <person name="de Groot N.N."/>
        </authorList>
    </citation>
    <scope>NUCLEOTIDE SEQUENCE [LARGE SCALE GENOMIC DNA]</scope>
    <source>
        <strain evidence="1 2">DSM 11457</strain>
    </source>
</reference>
<protein>
    <submittedName>
        <fullName evidence="1">DsrE/DsrF-like family protein</fullName>
    </submittedName>
</protein>
<dbReference type="InterPro" id="IPR029068">
    <property type="entry name" value="Glyas_Bleomycin-R_OHBP_Dase"/>
</dbReference>
<dbReference type="InterPro" id="IPR027396">
    <property type="entry name" value="DsrEFH-like"/>
</dbReference>
<evidence type="ECO:0000313" key="1">
    <source>
        <dbReference type="EMBL" id="SEN03871.1"/>
    </source>
</evidence>
<dbReference type="SUPFAM" id="SSF75169">
    <property type="entry name" value="DsrEFH-like"/>
    <property type="match status" value="1"/>
</dbReference>
<name>A0A1H8D940_9RHOB</name>
<accession>A0A1H8D940</accession>
<dbReference type="AlphaFoldDB" id="A0A1H8D940"/>
<dbReference type="Proteomes" id="UP000182160">
    <property type="component" value="Unassembled WGS sequence"/>
</dbReference>
<dbReference type="Pfam" id="PF02635">
    <property type="entry name" value="DsrE"/>
    <property type="match status" value="1"/>
</dbReference>
<evidence type="ECO:0000313" key="2">
    <source>
        <dbReference type="Proteomes" id="UP000182160"/>
    </source>
</evidence>
<dbReference type="InterPro" id="IPR003787">
    <property type="entry name" value="Sulphur_relay_DsrE/F-like"/>
</dbReference>
<dbReference type="Gene3D" id="3.10.180.10">
    <property type="entry name" value="2,3-Dihydroxybiphenyl 1,2-Dioxygenase, domain 1"/>
    <property type="match status" value="1"/>
</dbReference>
<gene>
    <name evidence="1" type="ORF">SAMN04488077_11149</name>
</gene>
<sequence length="125" mass="13041">MTKTAIAVFSDPSSGSDEALGRLFNALFLTIELKDRGVDVDLIFQGAGARWAAEIVKPDHPAHAAFKAVEDKVRGVCGGCADVFGATEEAEASGLKLVRDKDIPGTTGVLDLSAYVAAGDTLITF</sequence>
<dbReference type="EMBL" id="FOBO01000011">
    <property type="protein sequence ID" value="SEN03871.1"/>
    <property type="molecule type" value="Genomic_DNA"/>
</dbReference>